<dbReference type="InterPro" id="IPR006665">
    <property type="entry name" value="OmpA-like"/>
</dbReference>
<dbReference type="EMBL" id="AQQW01000012">
    <property type="protein sequence ID" value="ETW11486.1"/>
    <property type="molecule type" value="Genomic_DNA"/>
</dbReference>
<evidence type="ECO:0000256" key="7">
    <source>
        <dbReference type="PROSITE-ProRule" id="PRU00473"/>
    </source>
</evidence>
<dbReference type="PATRIC" id="fig|1317118.6.peg.3599"/>
<evidence type="ECO:0000313" key="11">
    <source>
        <dbReference type="Proteomes" id="UP000019063"/>
    </source>
</evidence>
<accession>W4HH70</accession>
<proteinExistence type="inferred from homology"/>
<dbReference type="PROSITE" id="PS51123">
    <property type="entry name" value="OMPA_2"/>
    <property type="match status" value="1"/>
</dbReference>
<dbReference type="RefSeq" id="WP_043846394.1">
    <property type="nucleotide sequence ID" value="NZ_AQQW01000012.1"/>
</dbReference>
<evidence type="ECO:0000256" key="4">
    <source>
        <dbReference type="ARBA" id="ARBA00022692"/>
    </source>
</evidence>
<evidence type="ECO:0000256" key="3">
    <source>
        <dbReference type="ARBA" id="ARBA00022475"/>
    </source>
</evidence>
<dbReference type="Proteomes" id="UP000019063">
    <property type="component" value="Unassembled WGS sequence"/>
</dbReference>
<dbReference type="eggNOG" id="COG1360">
    <property type="taxonomic scope" value="Bacteria"/>
</dbReference>
<keyword evidence="6 7" id="KW-0472">Membrane</keyword>
<keyword evidence="4 8" id="KW-0812">Transmembrane</keyword>
<dbReference type="Pfam" id="PF00691">
    <property type="entry name" value="OmpA"/>
    <property type="match status" value="1"/>
</dbReference>
<keyword evidence="5 8" id="KW-1133">Transmembrane helix</keyword>
<dbReference type="PANTHER" id="PTHR30329:SF21">
    <property type="entry name" value="LIPOPROTEIN YIAD-RELATED"/>
    <property type="match status" value="1"/>
</dbReference>
<comment type="subcellular location">
    <subcellularLocation>
        <location evidence="1">Cell membrane</location>
        <topology evidence="1">Single-pass membrane protein</topology>
    </subcellularLocation>
</comment>
<name>W4HH70_9RHOB</name>
<feature type="domain" description="OmpA-like" evidence="9">
    <location>
        <begin position="204"/>
        <end position="321"/>
    </location>
</feature>
<dbReference type="Pfam" id="PF13677">
    <property type="entry name" value="MotB_plug"/>
    <property type="match status" value="1"/>
</dbReference>
<comment type="caution">
    <text evidence="10">The sequence shown here is derived from an EMBL/GenBank/DDBJ whole genome shotgun (WGS) entry which is preliminary data.</text>
</comment>
<keyword evidence="11" id="KW-1185">Reference proteome</keyword>
<dbReference type="SUPFAM" id="SSF103088">
    <property type="entry name" value="OmpA-like"/>
    <property type="match status" value="1"/>
</dbReference>
<reference evidence="10 11" key="1">
    <citation type="journal article" date="2014" name="Antonie Van Leeuwenhoek">
        <title>Roseivivax atlanticus sp. nov., isolated from surface seawater of the Atlantic Ocean.</title>
        <authorList>
            <person name="Li G."/>
            <person name="Lai Q."/>
            <person name="Liu X."/>
            <person name="Sun F."/>
            <person name="Shao Z."/>
        </authorList>
    </citation>
    <scope>NUCLEOTIDE SEQUENCE [LARGE SCALE GENOMIC DNA]</scope>
    <source>
        <strain evidence="10 11">22II-s10s</strain>
    </source>
</reference>
<evidence type="ECO:0000256" key="6">
    <source>
        <dbReference type="ARBA" id="ARBA00023136"/>
    </source>
</evidence>
<dbReference type="GO" id="GO:0005886">
    <property type="term" value="C:plasma membrane"/>
    <property type="evidence" value="ECO:0007669"/>
    <property type="project" value="UniProtKB-SubCell"/>
</dbReference>
<dbReference type="CDD" id="cd07185">
    <property type="entry name" value="OmpA_C-like"/>
    <property type="match status" value="1"/>
</dbReference>
<dbReference type="InterPro" id="IPR050330">
    <property type="entry name" value="Bact_OuterMem_StrucFunc"/>
</dbReference>
<dbReference type="STRING" id="1379903.ATO8_17485"/>
<evidence type="ECO:0000256" key="8">
    <source>
        <dbReference type="SAM" id="Phobius"/>
    </source>
</evidence>
<evidence type="ECO:0000256" key="1">
    <source>
        <dbReference type="ARBA" id="ARBA00004162"/>
    </source>
</evidence>
<gene>
    <name evidence="10" type="ORF">ATO8_17485</name>
</gene>
<dbReference type="InterPro" id="IPR025713">
    <property type="entry name" value="MotB-like_N_dom"/>
</dbReference>
<evidence type="ECO:0000259" key="9">
    <source>
        <dbReference type="PROSITE" id="PS51123"/>
    </source>
</evidence>
<comment type="similarity">
    <text evidence="2">Belongs to the MotB family.</text>
</comment>
<organism evidence="10 11">
    <name type="scientific">Roseivivax marinus</name>
    <dbReference type="NCBI Taxonomy" id="1379903"/>
    <lineage>
        <taxon>Bacteria</taxon>
        <taxon>Pseudomonadati</taxon>
        <taxon>Pseudomonadota</taxon>
        <taxon>Alphaproteobacteria</taxon>
        <taxon>Rhodobacterales</taxon>
        <taxon>Roseobacteraceae</taxon>
        <taxon>Roseivivax</taxon>
    </lineage>
</organism>
<dbReference type="AlphaFoldDB" id="W4HH70"/>
<feature type="transmembrane region" description="Helical" evidence="8">
    <location>
        <begin position="26"/>
        <end position="45"/>
    </location>
</feature>
<evidence type="ECO:0000256" key="5">
    <source>
        <dbReference type="ARBA" id="ARBA00022989"/>
    </source>
</evidence>
<dbReference type="InterPro" id="IPR036737">
    <property type="entry name" value="OmpA-like_sf"/>
</dbReference>
<sequence length="321" mass="33867">MANEQIIVRREAEEEHDDHHGGGWKVAYADFMTAMMAFFLMLWILNASDREKLEGIARYFTPTLSYASGGGPDLLDGQTLEASGSLVGGSTSEERQAAIPTFGQERPLAIFDSRLRYEAEPEVIVEFGTEEAAPGATEGTAMPGAASAEPAAQVASGAAAAQADDAAAAALDRAEADIAAGLAELAADSDLAGHLQVARTPEGLEMQIVDLESGSMFEIGSATIGDSTRELLRIVGDAVAGMPNKVIISGHTDARQYSGRGGYGNWELSVERANATRRTLIENGLAPDRIARVSGLADTDPLNPDDPQAPENRRISVLLVK</sequence>
<keyword evidence="3" id="KW-1003">Cell membrane</keyword>
<dbReference type="Gene3D" id="3.30.1330.60">
    <property type="entry name" value="OmpA-like domain"/>
    <property type="match status" value="1"/>
</dbReference>
<evidence type="ECO:0000256" key="2">
    <source>
        <dbReference type="ARBA" id="ARBA00008914"/>
    </source>
</evidence>
<protein>
    <submittedName>
        <fullName evidence="10">OmpA/MotB protein</fullName>
    </submittedName>
</protein>
<dbReference type="PANTHER" id="PTHR30329">
    <property type="entry name" value="STATOR ELEMENT OF FLAGELLAR MOTOR COMPLEX"/>
    <property type="match status" value="1"/>
</dbReference>
<evidence type="ECO:0000313" key="10">
    <source>
        <dbReference type="EMBL" id="ETW11486.1"/>
    </source>
</evidence>